<evidence type="ECO:0000313" key="1">
    <source>
        <dbReference type="EMBL" id="KAI5648129.1"/>
    </source>
</evidence>
<keyword evidence="2" id="KW-1185">Reference proteome</keyword>
<evidence type="ECO:0000313" key="2">
    <source>
        <dbReference type="Proteomes" id="UP001060085"/>
    </source>
</evidence>
<reference evidence="2" key="1">
    <citation type="journal article" date="2023" name="Nat. Plants">
        <title>Single-cell RNA sequencing provides a high-resolution roadmap for understanding the multicellular compartmentation of specialized metabolism.</title>
        <authorList>
            <person name="Sun S."/>
            <person name="Shen X."/>
            <person name="Li Y."/>
            <person name="Li Y."/>
            <person name="Wang S."/>
            <person name="Li R."/>
            <person name="Zhang H."/>
            <person name="Shen G."/>
            <person name="Guo B."/>
            <person name="Wei J."/>
            <person name="Xu J."/>
            <person name="St-Pierre B."/>
            <person name="Chen S."/>
            <person name="Sun C."/>
        </authorList>
    </citation>
    <scope>NUCLEOTIDE SEQUENCE [LARGE SCALE GENOMIC DNA]</scope>
</reference>
<dbReference type="Proteomes" id="UP001060085">
    <property type="component" value="Linkage Group LG08"/>
</dbReference>
<dbReference type="EMBL" id="CM044708">
    <property type="protein sequence ID" value="KAI5648129.1"/>
    <property type="molecule type" value="Genomic_DNA"/>
</dbReference>
<proteinExistence type="predicted"/>
<comment type="caution">
    <text evidence="1">The sequence shown here is derived from an EMBL/GenBank/DDBJ whole genome shotgun (WGS) entry which is preliminary data.</text>
</comment>
<protein>
    <submittedName>
        <fullName evidence="1">Uncharacterized protein</fullName>
    </submittedName>
</protein>
<sequence>MSNESPTLLQKIISSGIPSHQIPLQTSPKEEFVVFEYEYETILEQLANGSKELRVLSIVGMPGAGKTTLANSIFQSSSVIHDSVSEQPIASQEYDSKRVLVEIVRDVNGNTCDSCSVEDLEMKLYQGLKQRKYLIFLDDIWDIGAWEMLQFKLSGKRRSCPEELLEIGQQMATSCRGLSLAIDLMAVDKIINATRLKSLRIAEGCVQIPEENEGKRIEYVANTYFDRLVSRNLVIDYKRGSLETKRMEENLFVLPIDGSFDFSTFTTKEHPWSEQYHLCIHPNYASQFVRSYSSGPRVRSLVSPYHPSPCPETLILREIEESVFLDVQDMINMARLRFLRHFQVSNFAFQKINEEMFKKQKPSICFENLQHLSRPYLYYDCHIDKLMRLMPNLRKLNLHIFFFSYLPERYPRLDLLKNLESLAKSLEVSVEKIKENQV</sequence>
<name>A0ACB9ZL59_CATRO</name>
<gene>
    <name evidence="1" type="ORF">M9H77_34134</name>
</gene>
<accession>A0ACB9ZL59</accession>
<organism evidence="1 2">
    <name type="scientific">Catharanthus roseus</name>
    <name type="common">Madagascar periwinkle</name>
    <name type="synonym">Vinca rosea</name>
    <dbReference type="NCBI Taxonomy" id="4058"/>
    <lineage>
        <taxon>Eukaryota</taxon>
        <taxon>Viridiplantae</taxon>
        <taxon>Streptophyta</taxon>
        <taxon>Embryophyta</taxon>
        <taxon>Tracheophyta</taxon>
        <taxon>Spermatophyta</taxon>
        <taxon>Magnoliopsida</taxon>
        <taxon>eudicotyledons</taxon>
        <taxon>Gunneridae</taxon>
        <taxon>Pentapetalae</taxon>
        <taxon>asterids</taxon>
        <taxon>lamiids</taxon>
        <taxon>Gentianales</taxon>
        <taxon>Apocynaceae</taxon>
        <taxon>Rauvolfioideae</taxon>
        <taxon>Vinceae</taxon>
        <taxon>Catharanthinae</taxon>
        <taxon>Catharanthus</taxon>
    </lineage>
</organism>